<evidence type="ECO:0000259" key="4">
    <source>
        <dbReference type="PROSITE" id="PS51186"/>
    </source>
</evidence>
<organism evidence="5 6">
    <name type="scientific">Xylanimonas ulmi</name>
    <dbReference type="NCBI Taxonomy" id="228973"/>
    <lineage>
        <taxon>Bacteria</taxon>
        <taxon>Bacillati</taxon>
        <taxon>Actinomycetota</taxon>
        <taxon>Actinomycetes</taxon>
        <taxon>Micrococcales</taxon>
        <taxon>Promicromonosporaceae</taxon>
        <taxon>Xylanimonas</taxon>
    </lineage>
</organism>
<feature type="region of interest" description="Disordered" evidence="3">
    <location>
        <begin position="160"/>
        <end position="220"/>
    </location>
</feature>
<accession>A0A4Q7LZ19</accession>
<dbReference type="SUPFAM" id="SSF55729">
    <property type="entry name" value="Acyl-CoA N-acyltransferases (Nat)"/>
    <property type="match status" value="1"/>
</dbReference>
<keyword evidence="2" id="KW-0012">Acyltransferase</keyword>
<dbReference type="PROSITE" id="PS51186">
    <property type="entry name" value="GNAT"/>
    <property type="match status" value="1"/>
</dbReference>
<dbReference type="EMBL" id="SGWX01000001">
    <property type="protein sequence ID" value="RZS60585.1"/>
    <property type="molecule type" value="Genomic_DNA"/>
</dbReference>
<dbReference type="AlphaFoldDB" id="A0A4Q7LZ19"/>
<evidence type="ECO:0000313" key="5">
    <source>
        <dbReference type="EMBL" id="RZS60585.1"/>
    </source>
</evidence>
<dbReference type="Gene3D" id="3.40.630.30">
    <property type="match status" value="1"/>
</dbReference>
<dbReference type="InterPro" id="IPR050832">
    <property type="entry name" value="Bact_Acetyltransf"/>
</dbReference>
<dbReference type="Pfam" id="PF00583">
    <property type="entry name" value="Acetyltransf_1"/>
    <property type="match status" value="1"/>
</dbReference>
<dbReference type="Proteomes" id="UP000293852">
    <property type="component" value="Unassembled WGS sequence"/>
</dbReference>
<dbReference type="GO" id="GO:0016747">
    <property type="term" value="F:acyltransferase activity, transferring groups other than amino-acyl groups"/>
    <property type="evidence" value="ECO:0007669"/>
    <property type="project" value="InterPro"/>
</dbReference>
<feature type="compositionally biased region" description="Basic and acidic residues" evidence="3">
    <location>
        <begin position="169"/>
        <end position="189"/>
    </location>
</feature>
<evidence type="ECO:0000313" key="6">
    <source>
        <dbReference type="Proteomes" id="UP000293852"/>
    </source>
</evidence>
<dbReference type="InterPro" id="IPR000182">
    <property type="entry name" value="GNAT_dom"/>
</dbReference>
<keyword evidence="5" id="KW-0689">Ribosomal protein</keyword>
<feature type="compositionally biased region" description="Basic and acidic residues" evidence="3">
    <location>
        <begin position="205"/>
        <end position="220"/>
    </location>
</feature>
<keyword evidence="1" id="KW-0808">Transferase</keyword>
<dbReference type="PANTHER" id="PTHR43877">
    <property type="entry name" value="AMINOALKYLPHOSPHONATE N-ACETYLTRANSFERASE-RELATED-RELATED"/>
    <property type="match status" value="1"/>
</dbReference>
<evidence type="ECO:0000256" key="2">
    <source>
        <dbReference type="ARBA" id="ARBA00023315"/>
    </source>
</evidence>
<keyword evidence="5" id="KW-0687">Ribonucleoprotein</keyword>
<evidence type="ECO:0000256" key="1">
    <source>
        <dbReference type="ARBA" id="ARBA00022679"/>
    </source>
</evidence>
<reference evidence="5 6" key="1">
    <citation type="submission" date="2019-02" db="EMBL/GenBank/DDBJ databases">
        <title>Sequencing the genomes of 1000 actinobacteria strains.</title>
        <authorList>
            <person name="Klenk H.-P."/>
        </authorList>
    </citation>
    <scope>NUCLEOTIDE SEQUENCE [LARGE SCALE GENOMIC DNA]</scope>
    <source>
        <strain evidence="5 6">DSM 16932</strain>
    </source>
</reference>
<gene>
    <name evidence="5" type="ORF">EV386_0854</name>
</gene>
<dbReference type="PANTHER" id="PTHR43877:SF1">
    <property type="entry name" value="ACETYLTRANSFERASE"/>
    <property type="match status" value="1"/>
</dbReference>
<dbReference type="CDD" id="cd04301">
    <property type="entry name" value="NAT_SF"/>
    <property type="match status" value="1"/>
</dbReference>
<name>A0A4Q7LZ19_9MICO</name>
<dbReference type="GO" id="GO:0005840">
    <property type="term" value="C:ribosome"/>
    <property type="evidence" value="ECO:0007669"/>
    <property type="project" value="UniProtKB-KW"/>
</dbReference>
<evidence type="ECO:0000256" key="3">
    <source>
        <dbReference type="SAM" id="MobiDB-lite"/>
    </source>
</evidence>
<keyword evidence="6" id="KW-1185">Reference proteome</keyword>
<protein>
    <submittedName>
        <fullName evidence="5">Ribosomal protein S18 acetylase RimI-like enzyme</fullName>
    </submittedName>
</protein>
<dbReference type="OrthoDB" id="5192872at2"/>
<comment type="caution">
    <text evidence="5">The sequence shown here is derived from an EMBL/GenBank/DDBJ whole genome shotgun (WGS) entry which is preliminary data.</text>
</comment>
<sequence length="220" mass="23070">MRATPVVRTADRDDLVVVASLNASARPSGPVGVGADQWGEDVVRNHLSVYIASGGTVLVADVDGHIVGFLLTRSVGPLLFALDPALVIDALFVTPDQRRRGVGHALVAGVAALAGEAGAPYVYASAPAGDRGMHRFLARLGFAPTAGHRVVSTPTLLRRLAQDGGAPRGDSRPRSRRDATRSAIDDIIARRRRARAAGLPSGPVDLRELRSGRDAERPAS</sequence>
<proteinExistence type="predicted"/>
<dbReference type="InterPro" id="IPR016181">
    <property type="entry name" value="Acyl_CoA_acyltransferase"/>
</dbReference>
<dbReference type="RefSeq" id="WP_130412618.1">
    <property type="nucleotide sequence ID" value="NZ_SGWX01000001.1"/>
</dbReference>
<feature type="domain" description="N-acetyltransferase" evidence="4">
    <location>
        <begin position="5"/>
        <end position="162"/>
    </location>
</feature>